<evidence type="ECO:0000256" key="1">
    <source>
        <dbReference type="ARBA" id="ARBA00022741"/>
    </source>
</evidence>
<keyword evidence="3 5" id="KW-0347">Helicase</keyword>
<feature type="region of interest" description="Disordered" evidence="6">
    <location>
        <begin position="1"/>
        <end position="22"/>
    </location>
</feature>
<evidence type="ECO:0000256" key="2">
    <source>
        <dbReference type="ARBA" id="ARBA00022801"/>
    </source>
</evidence>
<keyword evidence="2 5" id="KW-0378">Hydrolase</keyword>
<accession>A0A7J5UL59</accession>
<protein>
    <submittedName>
        <fullName evidence="8">AAA family ATPase</fullName>
    </submittedName>
</protein>
<evidence type="ECO:0000256" key="4">
    <source>
        <dbReference type="ARBA" id="ARBA00022840"/>
    </source>
</evidence>
<dbReference type="RefSeq" id="WP_152202964.1">
    <property type="nucleotide sequence ID" value="NZ_VUKF01000020.1"/>
</dbReference>
<organism evidence="8 9">
    <name type="scientific">Georgenia thermotolerans</name>
    <dbReference type="NCBI Taxonomy" id="527326"/>
    <lineage>
        <taxon>Bacteria</taxon>
        <taxon>Bacillati</taxon>
        <taxon>Actinomycetota</taxon>
        <taxon>Actinomycetes</taxon>
        <taxon>Micrococcales</taxon>
        <taxon>Bogoriellaceae</taxon>
        <taxon>Georgenia</taxon>
    </lineage>
</organism>
<evidence type="ECO:0000313" key="9">
    <source>
        <dbReference type="Proteomes" id="UP000451860"/>
    </source>
</evidence>
<keyword evidence="1 5" id="KW-0547">Nucleotide-binding</keyword>
<evidence type="ECO:0000256" key="5">
    <source>
        <dbReference type="PROSITE-ProRule" id="PRU00560"/>
    </source>
</evidence>
<dbReference type="EMBL" id="WHJE01000113">
    <property type="protein sequence ID" value="KAE8762894.1"/>
    <property type="molecule type" value="Genomic_DNA"/>
</dbReference>
<dbReference type="OrthoDB" id="9787585at2"/>
<gene>
    <name evidence="8" type="ORF">GB883_17030</name>
</gene>
<dbReference type="PROSITE" id="PS51198">
    <property type="entry name" value="UVRD_HELICASE_ATP_BIND"/>
    <property type="match status" value="1"/>
</dbReference>
<feature type="domain" description="UvrD-like helicase ATP-binding" evidence="7">
    <location>
        <begin position="175"/>
        <end position="613"/>
    </location>
</feature>
<sequence length="767" mass="81754">MRDQRGPGAGDDPTGEQEHLDGLYRRLDEVRAATRARRDAILATGPGLERDEAGAALDDRLDRLDAAEPALCFGRLDGVDGRVRYIGRVGLRTPEREPLLLDWRAPAARPFYAATPDRPLGLRRRRHLRTRGRAIVGIDDEPLGPGSGGELQGERALRDALAARRTGRLREVPATLQREQDQVVRADPGGVLVVQGGPGTGTTTAALHRAAHLLYTDPVIGRRGVLVVGPSAAFLDYVGQVLPALGETRVVLATVGTLHPGVVGAREASAAERRVKGDLRMADVVARAVRNRQGSDRDVEVVYDGDTHVLGAAAIGAAVAEARRTGLPHNLARRVFRREILAELSWLVVDAGRRLLEDVERGLDDELARFDDLLADRPDEAPPVIEHQGSDVDGLLGAHEREHLERELLADPAVARAVEDLWPLLTPEQLLTDLFADPRRLERAGVPAADRAALALPAGGWSPADVPLLDEAAELLGADPGADAGPAERLRRERIRFARQMLAQADLLGERADEVLPDDRADAEASARPARDLAERAADRTWTFGHVVVDEAQELSPMAWRLLLRRCPSGSMTVTGDPRRGPAHAAASWGEVLRPHAGSDWRVATLTLGYRAPAVIAAALPALEATDPQARPPRPVRTGGTAWRRRVDGDLVGAVVEAAGQELAAGGRVGVIAPERLAPSIGAALAAAHPGTSSGPAVDLRRDAVVLTPEQARGLEVDAVLVVDPGALLADPAGPAALGVALTRATERLGILHPGEAPALLRHVPER</sequence>
<dbReference type="AlphaFoldDB" id="A0A7J5UL59"/>
<dbReference type="PANTHER" id="PTHR11070:SF45">
    <property type="entry name" value="DNA 3'-5' HELICASE"/>
    <property type="match status" value="1"/>
</dbReference>
<reference evidence="8 9" key="1">
    <citation type="submission" date="2019-10" db="EMBL/GenBank/DDBJ databases">
        <title>Georgenia wutianyii sp. nov. and Georgenia yuyongxinii sp. nov. isolated from plateau pika (Ochotona curzoniae) in the Qinghai-Tibet plateau of China.</title>
        <authorList>
            <person name="Tian Z."/>
        </authorList>
    </citation>
    <scope>NUCLEOTIDE SEQUENCE [LARGE SCALE GENOMIC DNA]</scope>
    <source>
        <strain evidence="8 9">DSM 21501</strain>
    </source>
</reference>
<dbReference type="GO" id="GO:0003677">
    <property type="term" value="F:DNA binding"/>
    <property type="evidence" value="ECO:0007669"/>
    <property type="project" value="InterPro"/>
</dbReference>
<feature type="binding site" evidence="5">
    <location>
        <begin position="196"/>
        <end position="203"/>
    </location>
    <ligand>
        <name>ATP</name>
        <dbReference type="ChEBI" id="CHEBI:30616"/>
    </ligand>
</feature>
<dbReference type="GO" id="GO:0043138">
    <property type="term" value="F:3'-5' DNA helicase activity"/>
    <property type="evidence" value="ECO:0007669"/>
    <property type="project" value="TreeGrafter"/>
</dbReference>
<dbReference type="Proteomes" id="UP000451860">
    <property type="component" value="Unassembled WGS sequence"/>
</dbReference>
<name>A0A7J5UL59_9MICO</name>
<dbReference type="Gene3D" id="3.40.50.300">
    <property type="entry name" value="P-loop containing nucleotide triphosphate hydrolases"/>
    <property type="match status" value="2"/>
</dbReference>
<dbReference type="PANTHER" id="PTHR11070">
    <property type="entry name" value="UVRD / RECB / PCRA DNA HELICASE FAMILY MEMBER"/>
    <property type="match status" value="1"/>
</dbReference>
<dbReference type="InterPro" id="IPR000212">
    <property type="entry name" value="DNA_helicase_UvrD/REP"/>
</dbReference>
<comment type="caution">
    <text evidence="8">The sequence shown here is derived from an EMBL/GenBank/DDBJ whole genome shotgun (WGS) entry which is preliminary data.</text>
</comment>
<dbReference type="InterPro" id="IPR027417">
    <property type="entry name" value="P-loop_NTPase"/>
</dbReference>
<keyword evidence="4 5" id="KW-0067">ATP-binding</keyword>
<dbReference type="InterPro" id="IPR014016">
    <property type="entry name" value="UvrD-like_ATP-bd"/>
</dbReference>
<evidence type="ECO:0000259" key="7">
    <source>
        <dbReference type="PROSITE" id="PS51198"/>
    </source>
</evidence>
<keyword evidence="9" id="KW-1185">Reference proteome</keyword>
<evidence type="ECO:0000256" key="6">
    <source>
        <dbReference type="SAM" id="MobiDB-lite"/>
    </source>
</evidence>
<dbReference type="GO" id="GO:0005524">
    <property type="term" value="F:ATP binding"/>
    <property type="evidence" value="ECO:0007669"/>
    <property type="project" value="UniProtKB-UniRule"/>
</dbReference>
<evidence type="ECO:0000256" key="3">
    <source>
        <dbReference type="ARBA" id="ARBA00022806"/>
    </source>
</evidence>
<proteinExistence type="predicted"/>
<dbReference type="GO" id="GO:0000725">
    <property type="term" value="P:recombinational repair"/>
    <property type="evidence" value="ECO:0007669"/>
    <property type="project" value="TreeGrafter"/>
</dbReference>
<evidence type="ECO:0000313" key="8">
    <source>
        <dbReference type="EMBL" id="KAE8762894.1"/>
    </source>
</evidence>
<dbReference type="GO" id="GO:0005829">
    <property type="term" value="C:cytosol"/>
    <property type="evidence" value="ECO:0007669"/>
    <property type="project" value="TreeGrafter"/>
</dbReference>
<dbReference type="SUPFAM" id="SSF52540">
    <property type="entry name" value="P-loop containing nucleoside triphosphate hydrolases"/>
    <property type="match status" value="1"/>
</dbReference>
<dbReference type="GO" id="GO:0016787">
    <property type="term" value="F:hydrolase activity"/>
    <property type="evidence" value="ECO:0007669"/>
    <property type="project" value="UniProtKB-UniRule"/>
</dbReference>